<organism evidence="12 13">
    <name type="scientific">Elstera cyanobacteriorum</name>
    <dbReference type="NCBI Taxonomy" id="2022747"/>
    <lineage>
        <taxon>Bacteria</taxon>
        <taxon>Pseudomonadati</taxon>
        <taxon>Pseudomonadota</taxon>
        <taxon>Alphaproteobacteria</taxon>
        <taxon>Rhodospirillales</taxon>
        <taxon>Rhodospirillaceae</taxon>
        <taxon>Elstera</taxon>
    </lineage>
</organism>
<dbReference type="InterPro" id="IPR027469">
    <property type="entry name" value="Cation_efflux_TMD_sf"/>
</dbReference>
<keyword evidence="3" id="KW-0813">Transport</keyword>
<comment type="similarity">
    <text evidence="2">Belongs to the cation diffusion facilitator (CDF) transporter (TC 2.A.4) family.</text>
</comment>
<proteinExistence type="inferred from homology"/>
<keyword evidence="5 9" id="KW-0812">Transmembrane</keyword>
<gene>
    <name evidence="12" type="ORF">CHR90_01805</name>
</gene>
<feature type="transmembrane region" description="Helical" evidence="9">
    <location>
        <begin position="115"/>
        <end position="136"/>
    </location>
</feature>
<evidence type="ECO:0000256" key="8">
    <source>
        <dbReference type="ARBA" id="ARBA00068882"/>
    </source>
</evidence>
<evidence type="ECO:0000313" key="12">
    <source>
        <dbReference type="EMBL" id="OYQ21614.1"/>
    </source>
</evidence>
<dbReference type="InterPro" id="IPR027470">
    <property type="entry name" value="Cation_efflux_CTD"/>
</dbReference>
<evidence type="ECO:0000256" key="3">
    <source>
        <dbReference type="ARBA" id="ARBA00022448"/>
    </source>
</evidence>
<comment type="caution">
    <text evidence="12">The sequence shown here is derived from an EMBL/GenBank/DDBJ whole genome shotgun (WGS) entry which is preliminary data.</text>
</comment>
<dbReference type="PANTHER" id="PTHR43840">
    <property type="entry name" value="MITOCHONDRIAL METAL TRANSPORTER 1-RELATED"/>
    <property type="match status" value="1"/>
</dbReference>
<dbReference type="AlphaFoldDB" id="A0A255XYZ2"/>
<dbReference type="InterPro" id="IPR036837">
    <property type="entry name" value="Cation_efflux_CTD_sf"/>
</dbReference>
<evidence type="ECO:0000256" key="7">
    <source>
        <dbReference type="ARBA" id="ARBA00023136"/>
    </source>
</evidence>
<dbReference type="GO" id="GO:0005886">
    <property type="term" value="C:plasma membrane"/>
    <property type="evidence" value="ECO:0007669"/>
    <property type="project" value="UniProtKB-SubCell"/>
</dbReference>
<dbReference type="Proteomes" id="UP000216361">
    <property type="component" value="Unassembled WGS sequence"/>
</dbReference>
<dbReference type="PANTHER" id="PTHR43840:SF41">
    <property type="entry name" value="CATION-EFFLUX PUMP FIEF"/>
    <property type="match status" value="1"/>
</dbReference>
<keyword evidence="6 9" id="KW-1133">Transmembrane helix</keyword>
<accession>A0A255XYZ2</accession>
<dbReference type="GO" id="GO:0015093">
    <property type="term" value="F:ferrous iron transmembrane transporter activity"/>
    <property type="evidence" value="ECO:0007669"/>
    <property type="project" value="TreeGrafter"/>
</dbReference>
<feature type="transmembrane region" description="Helical" evidence="9">
    <location>
        <begin position="186"/>
        <end position="204"/>
    </location>
</feature>
<dbReference type="SUPFAM" id="SSF161111">
    <property type="entry name" value="Cation efflux protein transmembrane domain-like"/>
    <property type="match status" value="1"/>
</dbReference>
<keyword evidence="13" id="KW-1185">Reference proteome</keyword>
<dbReference type="InterPro" id="IPR058533">
    <property type="entry name" value="Cation_efflux_TM"/>
</dbReference>
<keyword evidence="4" id="KW-1003">Cell membrane</keyword>
<name>A0A255XYZ2_9PROT</name>
<dbReference type="RefSeq" id="WP_094407134.1">
    <property type="nucleotide sequence ID" value="NZ_BMJZ01000010.1"/>
</dbReference>
<comment type="subcellular location">
    <subcellularLocation>
        <location evidence="1">Cell membrane</location>
        <topology evidence="1">Multi-pass membrane protein</topology>
    </subcellularLocation>
</comment>
<sequence length="304" mass="33045">MTSPADRNQYRWAQRATEAAVLTALVLIGLKTWAYFATGAVTMLSSLMDSSLDCVASLVTLLAVRGAHRPADKEHRFGHGKLEPLAGLAQSAFIMGSASLLLMEAVQRFITPQPVQVPAIGIGVSVAAMVITLALVSFQRWVLTRAPSLAVEGDRLHYLSDLLTNAIVLFGLWASDFFALPWLDPLLGLVIGAIVVRSAIDIGLRAYQGLMDREVSDAVRQKIIAIVRAAPGFAGAHDLRTRESGPDLFIQFHLELPDTLPLVDAHQISHDIEARLLAEFPRAQIIIHQDPISVVRPDLRNSVA</sequence>
<evidence type="ECO:0000256" key="5">
    <source>
        <dbReference type="ARBA" id="ARBA00022692"/>
    </source>
</evidence>
<dbReference type="GO" id="GO:0015341">
    <property type="term" value="F:zinc efflux antiporter activity"/>
    <property type="evidence" value="ECO:0007669"/>
    <property type="project" value="TreeGrafter"/>
</dbReference>
<dbReference type="NCBIfam" id="TIGR01297">
    <property type="entry name" value="CDF"/>
    <property type="match status" value="1"/>
</dbReference>
<dbReference type="SUPFAM" id="SSF160240">
    <property type="entry name" value="Cation efflux protein cytoplasmic domain-like"/>
    <property type="match status" value="1"/>
</dbReference>
<dbReference type="GO" id="GO:0006882">
    <property type="term" value="P:intracellular zinc ion homeostasis"/>
    <property type="evidence" value="ECO:0007669"/>
    <property type="project" value="TreeGrafter"/>
</dbReference>
<dbReference type="GO" id="GO:0015086">
    <property type="term" value="F:cadmium ion transmembrane transporter activity"/>
    <property type="evidence" value="ECO:0007669"/>
    <property type="project" value="TreeGrafter"/>
</dbReference>
<keyword evidence="7 9" id="KW-0472">Membrane</keyword>
<dbReference type="Gene3D" id="1.20.1510.10">
    <property type="entry name" value="Cation efflux protein transmembrane domain"/>
    <property type="match status" value="1"/>
</dbReference>
<feature type="transmembrane region" description="Helical" evidence="9">
    <location>
        <begin position="20"/>
        <end position="37"/>
    </location>
</feature>
<dbReference type="OrthoDB" id="9806522at2"/>
<dbReference type="InterPro" id="IPR050291">
    <property type="entry name" value="CDF_Transporter"/>
</dbReference>
<feature type="domain" description="Cation efflux protein transmembrane" evidence="10">
    <location>
        <begin position="20"/>
        <end position="211"/>
    </location>
</feature>
<evidence type="ECO:0000256" key="1">
    <source>
        <dbReference type="ARBA" id="ARBA00004651"/>
    </source>
</evidence>
<dbReference type="Pfam" id="PF16916">
    <property type="entry name" value="ZT_dimer"/>
    <property type="match status" value="1"/>
</dbReference>
<evidence type="ECO:0000256" key="4">
    <source>
        <dbReference type="ARBA" id="ARBA00022475"/>
    </source>
</evidence>
<evidence type="ECO:0000256" key="6">
    <source>
        <dbReference type="ARBA" id="ARBA00022989"/>
    </source>
</evidence>
<feature type="transmembrane region" description="Helical" evidence="9">
    <location>
        <begin position="85"/>
        <end position="103"/>
    </location>
</feature>
<evidence type="ECO:0000256" key="2">
    <source>
        <dbReference type="ARBA" id="ARBA00008114"/>
    </source>
</evidence>
<evidence type="ECO:0000259" key="10">
    <source>
        <dbReference type="Pfam" id="PF01545"/>
    </source>
</evidence>
<dbReference type="Gene3D" id="3.30.70.1350">
    <property type="entry name" value="Cation efflux protein, cytoplasmic domain"/>
    <property type="match status" value="1"/>
</dbReference>
<evidence type="ECO:0000313" key="13">
    <source>
        <dbReference type="Proteomes" id="UP000216361"/>
    </source>
</evidence>
<evidence type="ECO:0000259" key="11">
    <source>
        <dbReference type="Pfam" id="PF16916"/>
    </source>
</evidence>
<dbReference type="InterPro" id="IPR002524">
    <property type="entry name" value="Cation_efflux"/>
</dbReference>
<evidence type="ECO:0000256" key="9">
    <source>
        <dbReference type="SAM" id="Phobius"/>
    </source>
</evidence>
<dbReference type="EMBL" id="NOXS01000021">
    <property type="protein sequence ID" value="OYQ21614.1"/>
    <property type="molecule type" value="Genomic_DNA"/>
</dbReference>
<feature type="domain" description="Cation efflux protein cytoplasmic" evidence="11">
    <location>
        <begin position="217"/>
        <end position="291"/>
    </location>
</feature>
<dbReference type="Pfam" id="PF01545">
    <property type="entry name" value="Cation_efflux"/>
    <property type="match status" value="1"/>
</dbReference>
<reference evidence="12 13" key="1">
    <citation type="submission" date="2017-07" db="EMBL/GenBank/DDBJ databases">
        <title>Elstera cyanobacteriorum sp. nov., a novel bacterium isolated from cyanobacterial aggregates in a eutrophic lake.</title>
        <authorList>
            <person name="Cai H."/>
        </authorList>
    </citation>
    <scope>NUCLEOTIDE SEQUENCE [LARGE SCALE GENOMIC DNA]</scope>
    <source>
        <strain evidence="12 13">TH019</strain>
    </source>
</reference>
<dbReference type="FunFam" id="3.30.70.1350:FF:000002">
    <property type="entry name" value="Ferrous-iron efflux pump FieF"/>
    <property type="match status" value="1"/>
</dbReference>
<protein>
    <recommendedName>
        <fullName evidence="8">Protein p34</fullName>
    </recommendedName>
</protein>